<name>A0ABQ1YHM9_9BACT</name>
<dbReference type="GO" id="GO:0004601">
    <property type="term" value="F:peroxidase activity"/>
    <property type="evidence" value="ECO:0007669"/>
    <property type="project" value="UniProtKB-KW"/>
</dbReference>
<dbReference type="Proteomes" id="UP000600214">
    <property type="component" value="Unassembled WGS sequence"/>
</dbReference>
<dbReference type="InterPro" id="IPR011008">
    <property type="entry name" value="Dimeric_a/b-barrel"/>
</dbReference>
<organism evidence="8 9">
    <name type="scientific">Dyadobacter endophyticus</name>
    <dbReference type="NCBI Taxonomy" id="1749036"/>
    <lineage>
        <taxon>Bacteria</taxon>
        <taxon>Pseudomonadati</taxon>
        <taxon>Bacteroidota</taxon>
        <taxon>Cytophagia</taxon>
        <taxon>Cytophagales</taxon>
        <taxon>Spirosomataceae</taxon>
        <taxon>Dyadobacter</taxon>
    </lineage>
</organism>
<evidence type="ECO:0000256" key="3">
    <source>
        <dbReference type="ARBA" id="ARBA00022723"/>
    </source>
</evidence>
<keyword evidence="5" id="KW-0408">Iron</keyword>
<dbReference type="EMBL" id="BMIA01000001">
    <property type="protein sequence ID" value="GGH26605.1"/>
    <property type="molecule type" value="Genomic_DNA"/>
</dbReference>
<dbReference type="InterPro" id="IPR049509">
    <property type="entry name" value="DyP_N"/>
</dbReference>
<dbReference type="Pfam" id="PF20628">
    <property type="entry name" value="Dyp_perox_C"/>
    <property type="match status" value="1"/>
</dbReference>
<keyword evidence="4" id="KW-0560">Oxidoreductase</keyword>
<dbReference type="Pfam" id="PF21105">
    <property type="entry name" value="DyP_N"/>
    <property type="match status" value="1"/>
</dbReference>
<protein>
    <submittedName>
        <fullName evidence="8">Peroxidase</fullName>
    </submittedName>
</protein>
<sequence>MFLKNLFKRTAEKIELHDIQAIILRERPLPYHGVNVFLEIQDGPSGKVFLKELLPYITSAQNWWDSDDAWLSVAFTYEGLKKLELPAATLQSFPDAFKEGMAARGQKLMDINENAPEKWEAAFKDSGNHIAVSIVAKSKAELDAKKQVALRILSNHAGIKLRIQADFDTPIEGNFNHFGFRDGISNPEIEGSGAERLNKKERPIKAGEFILGYANETGNKYPMPQPLVLAKNGTFVIFRKYHSHVAVFNKYLRDQAKTKDEQEMIAAKMVGRWRSGAPLNMCPFKDNPALGADTAKNNDFDFASDQNGKIVPYSSHMRRMNPRDTKMAVMSDVNLHRIIRKGVGYGVPLAEGSTKDDGVERGLYFIAFSAKAMETLEFLQKEWVNNGNFVSLKNERDPMIGLNEGKGTFTMPSDPLPKRFIGMPTFNTLKGGMYLFMPGINALKWMCGVSPSAIMPTRPNY</sequence>
<evidence type="ECO:0000259" key="7">
    <source>
        <dbReference type="Pfam" id="PF21105"/>
    </source>
</evidence>
<dbReference type="InterPro" id="IPR006314">
    <property type="entry name" value="Dyp_peroxidase"/>
</dbReference>
<dbReference type="SUPFAM" id="SSF54909">
    <property type="entry name" value="Dimeric alpha+beta barrel"/>
    <property type="match status" value="1"/>
</dbReference>
<dbReference type="InterPro" id="IPR048328">
    <property type="entry name" value="Dyp_perox_C"/>
</dbReference>
<dbReference type="PROSITE" id="PS51404">
    <property type="entry name" value="DYP_PEROXIDASE"/>
    <property type="match status" value="1"/>
</dbReference>
<dbReference type="RefSeq" id="WP_188929586.1">
    <property type="nucleotide sequence ID" value="NZ_BMIA01000001.1"/>
</dbReference>
<evidence type="ECO:0000259" key="6">
    <source>
        <dbReference type="Pfam" id="PF20628"/>
    </source>
</evidence>
<feature type="domain" description="Dyp-type peroxidase C-terminal" evidence="6">
    <location>
        <begin position="229"/>
        <end position="385"/>
    </location>
</feature>
<keyword evidence="9" id="KW-1185">Reference proteome</keyword>
<evidence type="ECO:0000256" key="4">
    <source>
        <dbReference type="ARBA" id="ARBA00023002"/>
    </source>
</evidence>
<proteinExistence type="predicted"/>
<comment type="cofactor">
    <cofactor evidence="1">
        <name>heme b</name>
        <dbReference type="ChEBI" id="CHEBI:60344"/>
    </cofactor>
</comment>
<evidence type="ECO:0000256" key="2">
    <source>
        <dbReference type="ARBA" id="ARBA00022559"/>
    </source>
</evidence>
<keyword evidence="2 8" id="KW-0575">Peroxidase</keyword>
<dbReference type="PANTHER" id="PTHR30521:SF5">
    <property type="entry name" value="BLR4509 PROTEIN"/>
    <property type="match status" value="1"/>
</dbReference>
<dbReference type="PANTHER" id="PTHR30521">
    <property type="entry name" value="DEFERROCHELATASE/PEROXIDASE"/>
    <property type="match status" value="1"/>
</dbReference>
<dbReference type="NCBIfam" id="TIGR01413">
    <property type="entry name" value="Dyp_perox_fam"/>
    <property type="match status" value="1"/>
</dbReference>
<accession>A0ABQ1YHM9</accession>
<evidence type="ECO:0000313" key="9">
    <source>
        <dbReference type="Proteomes" id="UP000600214"/>
    </source>
</evidence>
<evidence type="ECO:0000256" key="1">
    <source>
        <dbReference type="ARBA" id="ARBA00001970"/>
    </source>
</evidence>
<reference evidence="9" key="1">
    <citation type="journal article" date="2019" name="Int. J. Syst. Evol. Microbiol.">
        <title>The Global Catalogue of Microorganisms (GCM) 10K type strain sequencing project: providing services to taxonomists for standard genome sequencing and annotation.</title>
        <authorList>
            <consortium name="The Broad Institute Genomics Platform"/>
            <consortium name="The Broad Institute Genome Sequencing Center for Infectious Disease"/>
            <person name="Wu L."/>
            <person name="Ma J."/>
        </authorList>
    </citation>
    <scope>NUCLEOTIDE SEQUENCE [LARGE SCALE GENOMIC DNA]</scope>
    <source>
        <strain evidence="9">CGMCC 1.15288</strain>
    </source>
</reference>
<keyword evidence="3" id="KW-0479">Metal-binding</keyword>
<comment type="caution">
    <text evidence="8">The sequence shown here is derived from an EMBL/GenBank/DDBJ whole genome shotgun (WGS) entry which is preliminary data.</text>
</comment>
<evidence type="ECO:0000313" key="8">
    <source>
        <dbReference type="EMBL" id="GGH26605.1"/>
    </source>
</evidence>
<evidence type="ECO:0000256" key="5">
    <source>
        <dbReference type="ARBA" id="ARBA00023004"/>
    </source>
</evidence>
<gene>
    <name evidence="8" type="ORF">GCM10007423_11710</name>
</gene>
<feature type="domain" description="DyP dimeric alpha+beta barrel" evidence="7">
    <location>
        <begin position="36"/>
        <end position="154"/>
    </location>
</feature>